<evidence type="ECO:0000256" key="6">
    <source>
        <dbReference type="SAM" id="MobiDB-lite"/>
    </source>
</evidence>
<evidence type="ECO:0000259" key="7">
    <source>
        <dbReference type="Pfam" id="PF04542"/>
    </source>
</evidence>
<keyword evidence="10" id="KW-1185">Reference proteome</keyword>
<evidence type="ECO:0000256" key="2">
    <source>
        <dbReference type="ARBA" id="ARBA00023015"/>
    </source>
</evidence>
<dbReference type="RefSeq" id="WP_344037162.1">
    <property type="nucleotide sequence ID" value="NZ_BAAAKE010000006.1"/>
</dbReference>
<gene>
    <name evidence="9" type="ORF">ACFPFM_26640</name>
</gene>
<feature type="region of interest" description="Disordered" evidence="6">
    <location>
        <begin position="168"/>
        <end position="201"/>
    </location>
</feature>
<keyword evidence="3" id="KW-0731">Sigma factor</keyword>
<evidence type="ECO:0000313" key="9">
    <source>
        <dbReference type="EMBL" id="MFC5057307.1"/>
    </source>
</evidence>
<keyword evidence="4" id="KW-0238">DNA-binding</keyword>
<proteinExistence type="inferred from homology"/>
<evidence type="ECO:0000256" key="3">
    <source>
        <dbReference type="ARBA" id="ARBA00023082"/>
    </source>
</evidence>
<comment type="caution">
    <text evidence="9">The sequence shown here is derived from an EMBL/GenBank/DDBJ whole genome shotgun (WGS) entry which is preliminary data.</text>
</comment>
<comment type="similarity">
    <text evidence="1">Belongs to the sigma-70 factor family. ECF subfamily.</text>
</comment>
<dbReference type="InterPro" id="IPR013249">
    <property type="entry name" value="RNA_pol_sigma70_r4_t2"/>
</dbReference>
<dbReference type="Gene3D" id="1.10.10.10">
    <property type="entry name" value="Winged helix-like DNA-binding domain superfamily/Winged helix DNA-binding domain"/>
    <property type="match status" value="1"/>
</dbReference>
<dbReference type="PANTHER" id="PTHR43133">
    <property type="entry name" value="RNA POLYMERASE ECF-TYPE SIGMA FACTO"/>
    <property type="match status" value="1"/>
</dbReference>
<accession>A0ABV9Y6H4</accession>
<keyword evidence="2" id="KW-0805">Transcription regulation</keyword>
<keyword evidence="5" id="KW-0804">Transcription</keyword>
<dbReference type="Proteomes" id="UP001595833">
    <property type="component" value="Unassembled WGS sequence"/>
</dbReference>
<sequence length="201" mass="21946">MATNVAADRFTSSVFEEYGQAVLAYARRLTGDHHAAEDVVQEAMIRTWRHAEKLLAEGGSVRRWLMTVVRNIVYDQVRARQGRPVEVEDVRSTAAVTGDHADRVVADLVLVEALRGLPEELRSVVLHVHLRGDSVAETAAELDIPPGTVKSRTHRAMSVLRRRLPPAVGAGRWSPAGAGSGGRRVRGQDARGPGADLIRPR</sequence>
<dbReference type="NCBIfam" id="TIGR02937">
    <property type="entry name" value="sigma70-ECF"/>
    <property type="match status" value="1"/>
</dbReference>
<evidence type="ECO:0000256" key="4">
    <source>
        <dbReference type="ARBA" id="ARBA00023125"/>
    </source>
</evidence>
<dbReference type="InterPro" id="IPR007627">
    <property type="entry name" value="RNA_pol_sigma70_r2"/>
</dbReference>
<dbReference type="CDD" id="cd06171">
    <property type="entry name" value="Sigma70_r4"/>
    <property type="match status" value="1"/>
</dbReference>
<dbReference type="InterPro" id="IPR036388">
    <property type="entry name" value="WH-like_DNA-bd_sf"/>
</dbReference>
<name>A0ABV9Y6H4_9PSEU</name>
<evidence type="ECO:0000256" key="1">
    <source>
        <dbReference type="ARBA" id="ARBA00010641"/>
    </source>
</evidence>
<organism evidence="9 10">
    <name type="scientific">Saccharothrix xinjiangensis</name>
    <dbReference type="NCBI Taxonomy" id="204798"/>
    <lineage>
        <taxon>Bacteria</taxon>
        <taxon>Bacillati</taxon>
        <taxon>Actinomycetota</taxon>
        <taxon>Actinomycetes</taxon>
        <taxon>Pseudonocardiales</taxon>
        <taxon>Pseudonocardiaceae</taxon>
        <taxon>Saccharothrix</taxon>
    </lineage>
</organism>
<dbReference type="SUPFAM" id="SSF88946">
    <property type="entry name" value="Sigma2 domain of RNA polymerase sigma factors"/>
    <property type="match status" value="1"/>
</dbReference>
<protein>
    <submittedName>
        <fullName evidence="9">Sigma-70 family RNA polymerase sigma factor</fullName>
    </submittedName>
</protein>
<evidence type="ECO:0000259" key="8">
    <source>
        <dbReference type="Pfam" id="PF08281"/>
    </source>
</evidence>
<dbReference type="EMBL" id="JBHSJB010000027">
    <property type="protein sequence ID" value="MFC5057307.1"/>
    <property type="molecule type" value="Genomic_DNA"/>
</dbReference>
<dbReference type="InterPro" id="IPR039425">
    <property type="entry name" value="RNA_pol_sigma-70-like"/>
</dbReference>
<dbReference type="Pfam" id="PF08281">
    <property type="entry name" value="Sigma70_r4_2"/>
    <property type="match status" value="1"/>
</dbReference>
<feature type="domain" description="RNA polymerase sigma factor 70 region 4 type 2" evidence="8">
    <location>
        <begin position="110"/>
        <end position="157"/>
    </location>
</feature>
<evidence type="ECO:0000313" key="10">
    <source>
        <dbReference type="Proteomes" id="UP001595833"/>
    </source>
</evidence>
<dbReference type="InterPro" id="IPR013325">
    <property type="entry name" value="RNA_pol_sigma_r2"/>
</dbReference>
<evidence type="ECO:0000256" key="5">
    <source>
        <dbReference type="ARBA" id="ARBA00023163"/>
    </source>
</evidence>
<feature type="domain" description="RNA polymerase sigma-70 region 2" evidence="7">
    <location>
        <begin position="15"/>
        <end position="81"/>
    </location>
</feature>
<dbReference type="Gene3D" id="1.10.1740.10">
    <property type="match status" value="1"/>
</dbReference>
<dbReference type="Pfam" id="PF04542">
    <property type="entry name" value="Sigma70_r2"/>
    <property type="match status" value="1"/>
</dbReference>
<dbReference type="InterPro" id="IPR014284">
    <property type="entry name" value="RNA_pol_sigma-70_dom"/>
</dbReference>
<dbReference type="InterPro" id="IPR013324">
    <property type="entry name" value="RNA_pol_sigma_r3/r4-like"/>
</dbReference>
<dbReference type="SUPFAM" id="SSF88659">
    <property type="entry name" value="Sigma3 and sigma4 domains of RNA polymerase sigma factors"/>
    <property type="match status" value="1"/>
</dbReference>
<reference evidence="10" key="1">
    <citation type="journal article" date="2019" name="Int. J. Syst. Evol. Microbiol.">
        <title>The Global Catalogue of Microorganisms (GCM) 10K type strain sequencing project: providing services to taxonomists for standard genome sequencing and annotation.</title>
        <authorList>
            <consortium name="The Broad Institute Genomics Platform"/>
            <consortium name="The Broad Institute Genome Sequencing Center for Infectious Disease"/>
            <person name="Wu L."/>
            <person name="Ma J."/>
        </authorList>
    </citation>
    <scope>NUCLEOTIDE SEQUENCE [LARGE SCALE GENOMIC DNA]</scope>
    <source>
        <strain evidence="10">KCTC 12848</strain>
    </source>
</reference>
<dbReference type="PANTHER" id="PTHR43133:SF52">
    <property type="entry name" value="ECF RNA POLYMERASE SIGMA FACTOR SIGL"/>
    <property type="match status" value="1"/>
</dbReference>